<evidence type="ECO:0000313" key="1">
    <source>
        <dbReference type="EMBL" id="TFB05192.1"/>
    </source>
</evidence>
<evidence type="ECO:0000313" key="2">
    <source>
        <dbReference type="Proteomes" id="UP001642720"/>
    </source>
</evidence>
<organism evidence="1 2">
    <name type="scientific">Trichoderma ghanense</name>
    <dbReference type="NCBI Taxonomy" id="65468"/>
    <lineage>
        <taxon>Eukaryota</taxon>
        <taxon>Fungi</taxon>
        <taxon>Dikarya</taxon>
        <taxon>Ascomycota</taxon>
        <taxon>Pezizomycotina</taxon>
        <taxon>Sordariomycetes</taxon>
        <taxon>Hypocreomycetidae</taxon>
        <taxon>Hypocreales</taxon>
        <taxon>Hypocreaceae</taxon>
        <taxon>Trichoderma</taxon>
    </lineage>
</organism>
<gene>
    <name evidence="1" type="ORF">CCMA1212_003085</name>
</gene>
<protein>
    <submittedName>
        <fullName evidence="1">Uncharacterized protein</fullName>
    </submittedName>
</protein>
<sequence>MRLDGLTVTLYPMWGTRPSWKQFSPLLRPFFSRFSCAAWRDSPWHIARELLLSYVWRLALYSARVPVIVVLGG</sequence>
<comment type="caution">
    <text evidence="1">The sequence shown here is derived from an EMBL/GenBank/DDBJ whole genome shotgun (WGS) entry which is preliminary data.</text>
</comment>
<dbReference type="RefSeq" id="XP_073561393.1">
    <property type="nucleotide sequence ID" value="XM_073700446.1"/>
</dbReference>
<reference evidence="1 2" key="1">
    <citation type="submission" date="2018-01" db="EMBL/GenBank/DDBJ databases">
        <title>Genome characterization of the sugarcane-associated fungus Trichoderma ghanense CCMA-1212 and their application in lignocelulose bioconversion.</title>
        <authorList>
            <person name="Steindorff A.S."/>
            <person name="Mendes T.D."/>
            <person name="Vilela E.S.D."/>
            <person name="Rodrigues D.S."/>
            <person name="Formighieri E.F."/>
            <person name="Melo I.S."/>
            <person name="Favaro L.C.L."/>
        </authorList>
    </citation>
    <scope>NUCLEOTIDE SEQUENCE [LARGE SCALE GENOMIC DNA]</scope>
    <source>
        <strain evidence="1 2">CCMA-1212</strain>
    </source>
</reference>
<dbReference type="EMBL" id="PPTA01000003">
    <property type="protein sequence ID" value="TFB05192.1"/>
    <property type="molecule type" value="Genomic_DNA"/>
</dbReference>
<dbReference type="GeneID" id="300574896"/>
<proteinExistence type="predicted"/>
<accession>A0ABY2HCD8</accession>
<dbReference type="Proteomes" id="UP001642720">
    <property type="component" value="Unassembled WGS sequence"/>
</dbReference>
<keyword evidence="2" id="KW-1185">Reference proteome</keyword>
<name>A0ABY2HCD8_9HYPO</name>